<accession>Q3AD76</accession>
<dbReference type="EMBL" id="CP000141">
    <property type="protein sequence ID" value="ABB15942.1"/>
    <property type="molecule type" value="Genomic_DNA"/>
</dbReference>
<dbReference type="Proteomes" id="UP000002706">
    <property type="component" value="Chromosome"/>
</dbReference>
<dbReference type="STRING" id="246194.CHY_1062"/>
<proteinExistence type="predicted"/>
<gene>
    <name evidence="1" type="ordered locus">CHY_1062</name>
</gene>
<evidence type="ECO:0000313" key="1">
    <source>
        <dbReference type="EMBL" id="ABB15942.1"/>
    </source>
</evidence>
<name>Q3AD76_CARHZ</name>
<evidence type="ECO:0000313" key="2">
    <source>
        <dbReference type="Proteomes" id="UP000002706"/>
    </source>
</evidence>
<dbReference type="AlphaFoldDB" id="Q3AD76"/>
<reference evidence="1 2" key="1">
    <citation type="journal article" date="2005" name="PLoS Genet.">
        <title>Life in hot carbon monoxide: the complete genome sequence of Carboxydothermus hydrogenoformans Z-2901.</title>
        <authorList>
            <person name="Wu M."/>
            <person name="Ren Q."/>
            <person name="Durkin A.S."/>
            <person name="Daugherty S.C."/>
            <person name="Brinkac L.M."/>
            <person name="Dodson R.J."/>
            <person name="Madupu R."/>
            <person name="Sullivan S.A."/>
            <person name="Kolonay J.F."/>
            <person name="Haft D.H."/>
            <person name="Nelson W.C."/>
            <person name="Tallon L.J."/>
            <person name="Jones K.M."/>
            <person name="Ulrich L.E."/>
            <person name="Gonzalez J.M."/>
            <person name="Zhulin I.B."/>
            <person name="Robb F.T."/>
            <person name="Eisen J.A."/>
        </authorList>
    </citation>
    <scope>NUCLEOTIDE SEQUENCE [LARGE SCALE GENOMIC DNA]</scope>
    <source>
        <strain evidence="2">ATCC BAA-161 / DSM 6008 / Z-2901</strain>
    </source>
</reference>
<organism evidence="1 2">
    <name type="scientific">Carboxydothermus hydrogenoformans (strain ATCC BAA-161 / DSM 6008 / Z-2901)</name>
    <dbReference type="NCBI Taxonomy" id="246194"/>
    <lineage>
        <taxon>Bacteria</taxon>
        <taxon>Bacillati</taxon>
        <taxon>Bacillota</taxon>
        <taxon>Clostridia</taxon>
        <taxon>Thermoanaerobacterales</taxon>
        <taxon>Thermoanaerobacteraceae</taxon>
        <taxon>Carboxydothermus</taxon>
    </lineage>
</organism>
<sequence>MRNNLPFRDSQVYTPLQSGKTLAGGVFIYVKKNLSYVNFFNCRNGGGAGQFAKSLPKGLSFAIKRGAKIKKAHGSALYK</sequence>
<dbReference type="KEGG" id="chy:CHY_1062"/>
<protein>
    <submittedName>
        <fullName evidence="1">Uncharacterized protein</fullName>
    </submittedName>
</protein>
<dbReference type="InParanoid" id="Q3AD76"/>
<dbReference type="HOGENOM" id="CLU_2599551_0_0_9"/>
<keyword evidence="2" id="KW-1185">Reference proteome</keyword>